<name>A0A2K0W1Z4_GIBNY</name>
<accession>A0A2K0W1Z4</accession>
<dbReference type="OrthoDB" id="4967411at2759"/>
<dbReference type="EMBL" id="MTQA01000153">
    <property type="protein sequence ID" value="PNP76298.1"/>
    <property type="molecule type" value="Genomic_DNA"/>
</dbReference>
<organism evidence="1 2">
    <name type="scientific">Gibberella nygamai</name>
    <name type="common">Bean root rot disease fungus</name>
    <name type="synonym">Fusarium nygamai</name>
    <dbReference type="NCBI Taxonomy" id="42673"/>
    <lineage>
        <taxon>Eukaryota</taxon>
        <taxon>Fungi</taxon>
        <taxon>Dikarya</taxon>
        <taxon>Ascomycota</taxon>
        <taxon>Pezizomycotina</taxon>
        <taxon>Sordariomycetes</taxon>
        <taxon>Hypocreomycetidae</taxon>
        <taxon>Hypocreales</taxon>
        <taxon>Nectriaceae</taxon>
        <taxon>Fusarium</taxon>
        <taxon>Fusarium fujikuroi species complex</taxon>
    </lineage>
</organism>
<evidence type="ECO:0000313" key="2">
    <source>
        <dbReference type="Proteomes" id="UP000236664"/>
    </source>
</evidence>
<dbReference type="Proteomes" id="UP000236664">
    <property type="component" value="Unassembled WGS sequence"/>
</dbReference>
<dbReference type="AlphaFoldDB" id="A0A2K0W1Z4"/>
<gene>
    <name evidence="1" type="ORF">FNYG_10357</name>
</gene>
<evidence type="ECO:0000313" key="1">
    <source>
        <dbReference type="EMBL" id="PNP76298.1"/>
    </source>
</evidence>
<protein>
    <submittedName>
        <fullName evidence="1">Uncharacterized protein</fullName>
    </submittedName>
</protein>
<reference evidence="1 2" key="1">
    <citation type="submission" date="2017-06" db="EMBL/GenBank/DDBJ databases">
        <title>Genome of Fusarium nygamai isolate CS10214.</title>
        <authorList>
            <person name="Gardiner D.M."/>
            <person name="Obanor F."/>
            <person name="Kazan K."/>
        </authorList>
    </citation>
    <scope>NUCLEOTIDE SEQUENCE [LARGE SCALE GENOMIC DNA]</scope>
    <source>
        <strain evidence="1 2">CS10214</strain>
    </source>
</reference>
<proteinExistence type="predicted"/>
<comment type="caution">
    <text evidence="1">The sequence shown here is derived from an EMBL/GenBank/DDBJ whole genome shotgun (WGS) entry which is preliminary data.</text>
</comment>
<keyword evidence="2" id="KW-1185">Reference proteome</keyword>
<sequence>MDQETIDSWCKLYAVINVEGQENNSPIMQEFLDLAKHSDGGRLLAHIEATKQSFRDTHHETYPNRPVRKPRYTEAELGMWFVLAAAVRSEFSYDPIHDHLADVLGVAGDDLTTAVKDYNKEE</sequence>